<dbReference type="SUPFAM" id="SSF68906">
    <property type="entry name" value="SAP domain"/>
    <property type="match status" value="1"/>
</dbReference>
<keyword evidence="4" id="KW-1185">Reference proteome</keyword>
<comment type="caution">
    <text evidence="3">The sequence shown here is derived from an EMBL/GenBank/DDBJ whole genome shotgun (WGS) entry which is preliminary data.</text>
</comment>
<evidence type="ECO:0000256" key="1">
    <source>
        <dbReference type="SAM" id="MobiDB-lite"/>
    </source>
</evidence>
<feature type="domain" description="SAP" evidence="2">
    <location>
        <begin position="20"/>
        <end position="54"/>
    </location>
</feature>
<feature type="compositionally biased region" description="Acidic residues" evidence="1">
    <location>
        <begin position="120"/>
        <end position="141"/>
    </location>
</feature>
<accession>A0AAW1PRV4</accession>
<dbReference type="AlphaFoldDB" id="A0AAW1PRV4"/>
<evidence type="ECO:0000313" key="3">
    <source>
        <dbReference type="EMBL" id="KAK9811130.1"/>
    </source>
</evidence>
<dbReference type="PROSITE" id="PS50800">
    <property type="entry name" value="SAP"/>
    <property type="match status" value="1"/>
</dbReference>
<evidence type="ECO:0000259" key="2">
    <source>
        <dbReference type="PROSITE" id="PS50800"/>
    </source>
</evidence>
<dbReference type="InterPro" id="IPR036361">
    <property type="entry name" value="SAP_dom_sf"/>
</dbReference>
<dbReference type="EMBL" id="JALJOQ010000011">
    <property type="protein sequence ID" value="KAK9811130.1"/>
    <property type="molecule type" value="Genomic_DNA"/>
</dbReference>
<organism evidence="3 4">
    <name type="scientific">Symbiochloris irregularis</name>
    <dbReference type="NCBI Taxonomy" id="706552"/>
    <lineage>
        <taxon>Eukaryota</taxon>
        <taxon>Viridiplantae</taxon>
        <taxon>Chlorophyta</taxon>
        <taxon>core chlorophytes</taxon>
        <taxon>Trebouxiophyceae</taxon>
        <taxon>Trebouxiales</taxon>
        <taxon>Trebouxiaceae</taxon>
        <taxon>Symbiochloris</taxon>
    </lineage>
</organism>
<proteinExistence type="predicted"/>
<evidence type="ECO:0000313" key="4">
    <source>
        <dbReference type="Proteomes" id="UP001465755"/>
    </source>
</evidence>
<sequence>MASSSQARADNDGVPDRAALNKLTIAQLKEKCTDWGLTVSGNKQVLIGRLISSGGAPAERVKGDLRPALPVGAGPWMQRCVKTWKLAPPYNASVSEETWEAYFKERAALDHRYLKQSQPDDSDAEAEDQEAAVPQDEDTEQDAAKQSAAKKPGTLPNKDQLKRNIKSSFYIISYWANWEDDFDSPRTIDCTGRLYAPTGTGGAVDVKFHFHHRMRMSFVESFSHLDAGIRTSFGAITEHGPIRKVFNNEGQDNGTWKRSMMTKIALEEIGEALFGKPRAVSARKVFNLVAFTGGVTCFGDDSDWCFRVMRRRVKLGNGEDSEDRSGDDRDSGNEKSIKKKAEAAKKKRARQNPLGLPFGGKFGGGGFKRRGFGGGFGGMWGLF</sequence>
<feature type="region of interest" description="Disordered" evidence="1">
    <location>
        <begin position="116"/>
        <end position="159"/>
    </location>
</feature>
<gene>
    <name evidence="3" type="ORF">WJX73_005087</name>
</gene>
<feature type="region of interest" description="Disordered" evidence="1">
    <location>
        <begin position="317"/>
        <end position="357"/>
    </location>
</feature>
<reference evidence="3 4" key="1">
    <citation type="journal article" date="2024" name="Nat. Commun.">
        <title>Phylogenomics reveals the evolutionary origins of lichenization in chlorophyte algae.</title>
        <authorList>
            <person name="Puginier C."/>
            <person name="Libourel C."/>
            <person name="Otte J."/>
            <person name="Skaloud P."/>
            <person name="Haon M."/>
            <person name="Grisel S."/>
            <person name="Petersen M."/>
            <person name="Berrin J.G."/>
            <person name="Delaux P.M."/>
            <person name="Dal Grande F."/>
            <person name="Keller J."/>
        </authorList>
    </citation>
    <scope>NUCLEOTIDE SEQUENCE [LARGE SCALE GENOMIC DNA]</scope>
    <source>
        <strain evidence="3 4">SAG 2036</strain>
    </source>
</reference>
<dbReference type="Gene3D" id="1.10.720.30">
    <property type="entry name" value="SAP domain"/>
    <property type="match status" value="1"/>
</dbReference>
<protein>
    <recommendedName>
        <fullName evidence="2">SAP domain-containing protein</fullName>
    </recommendedName>
</protein>
<dbReference type="Pfam" id="PF02037">
    <property type="entry name" value="SAP"/>
    <property type="match status" value="1"/>
</dbReference>
<dbReference type="InterPro" id="IPR003034">
    <property type="entry name" value="SAP_dom"/>
</dbReference>
<feature type="compositionally biased region" description="Basic and acidic residues" evidence="1">
    <location>
        <begin position="323"/>
        <end position="344"/>
    </location>
</feature>
<dbReference type="SMART" id="SM00513">
    <property type="entry name" value="SAP"/>
    <property type="match status" value="1"/>
</dbReference>
<name>A0AAW1PRV4_9CHLO</name>
<dbReference type="Proteomes" id="UP001465755">
    <property type="component" value="Unassembled WGS sequence"/>
</dbReference>